<dbReference type="EMBL" id="LWDF02000541">
    <property type="protein sequence ID" value="KAE8245066.1"/>
    <property type="molecule type" value="Genomic_DNA"/>
</dbReference>
<comment type="caution">
    <text evidence="1">The sequence shown here is derived from an EMBL/GenBank/DDBJ whole genome shotgun (WGS) entry which is preliminary data.</text>
</comment>
<sequence>MGNPLRRTFCCCIPTRLAVLILSALTLASAILTAWASLSPVTSDGKSSNNWLNAFKDLSDSSRVVLIFNGTIAIFTGVCSLAGLVGAMLRQRRLVGMYSFAVVGLLVVFMVLGSVSIWAAYDDRTQFERTCKEHLRPDQGQDKGKDNGKDKDKDACHDAYDVGLAVTCILFAIICLIKTYLCIIVGRYKHQLYAEHAARATSSAPPIIAYKSVRDVQRQATI</sequence>
<evidence type="ECO:0000313" key="2">
    <source>
        <dbReference type="Proteomes" id="UP000077521"/>
    </source>
</evidence>
<evidence type="ECO:0000313" key="1">
    <source>
        <dbReference type="EMBL" id="KAE8245066.1"/>
    </source>
</evidence>
<keyword evidence="2" id="KW-1185">Reference proteome</keyword>
<reference evidence="1" key="2">
    <citation type="journal article" date="2019" name="IMA Fungus">
        <title>Genome sequencing and comparison of five Tilletia species to identify candidate genes for the detection of regulated species infecting wheat.</title>
        <authorList>
            <person name="Nguyen H.D.T."/>
            <person name="Sultana T."/>
            <person name="Kesanakurti P."/>
            <person name="Hambleton S."/>
        </authorList>
    </citation>
    <scope>NUCLEOTIDE SEQUENCE</scope>
    <source>
        <strain evidence="1">DAOMC 236416</strain>
    </source>
</reference>
<gene>
    <name evidence="1" type="ORF">A4X13_0g6102</name>
</gene>
<proteinExistence type="predicted"/>
<name>A0A177TBM2_9BASI</name>
<reference evidence="1" key="1">
    <citation type="submission" date="2016-04" db="EMBL/GenBank/DDBJ databases">
        <authorList>
            <person name="Nguyen H.D."/>
            <person name="Samba Siva P."/>
            <person name="Cullis J."/>
            <person name="Levesque C.A."/>
            <person name="Hambleton S."/>
        </authorList>
    </citation>
    <scope>NUCLEOTIDE SEQUENCE</scope>
    <source>
        <strain evidence="1">DAOMC 236416</strain>
    </source>
</reference>
<organism evidence="1 2">
    <name type="scientific">Tilletia indica</name>
    <dbReference type="NCBI Taxonomy" id="43049"/>
    <lineage>
        <taxon>Eukaryota</taxon>
        <taxon>Fungi</taxon>
        <taxon>Dikarya</taxon>
        <taxon>Basidiomycota</taxon>
        <taxon>Ustilaginomycotina</taxon>
        <taxon>Exobasidiomycetes</taxon>
        <taxon>Tilletiales</taxon>
        <taxon>Tilletiaceae</taxon>
        <taxon>Tilletia</taxon>
    </lineage>
</organism>
<protein>
    <submittedName>
        <fullName evidence="1">Uncharacterized protein</fullName>
    </submittedName>
</protein>
<dbReference type="AlphaFoldDB" id="A0A177TBM2"/>
<accession>A0A177TBM2</accession>
<dbReference type="Proteomes" id="UP000077521">
    <property type="component" value="Unassembled WGS sequence"/>
</dbReference>